<proteinExistence type="predicted"/>
<organism evidence="1 2">
    <name type="scientific">Lentinula raphanica</name>
    <dbReference type="NCBI Taxonomy" id="153919"/>
    <lineage>
        <taxon>Eukaryota</taxon>
        <taxon>Fungi</taxon>
        <taxon>Dikarya</taxon>
        <taxon>Basidiomycota</taxon>
        <taxon>Agaricomycotina</taxon>
        <taxon>Agaricomycetes</taxon>
        <taxon>Agaricomycetidae</taxon>
        <taxon>Agaricales</taxon>
        <taxon>Marasmiineae</taxon>
        <taxon>Omphalotaceae</taxon>
        <taxon>Lentinula</taxon>
    </lineage>
</organism>
<dbReference type="Proteomes" id="UP001163846">
    <property type="component" value="Unassembled WGS sequence"/>
</dbReference>
<dbReference type="EMBL" id="MU806533">
    <property type="protein sequence ID" value="KAJ3834438.1"/>
    <property type="molecule type" value="Genomic_DNA"/>
</dbReference>
<evidence type="ECO:0000313" key="1">
    <source>
        <dbReference type="EMBL" id="KAJ3834438.1"/>
    </source>
</evidence>
<gene>
    <name evidence="1" type="ORF">F5878DRAFT_544832</name>
</gene>
<dbReference type="Gene3D" id="3.60.130.30">
    <property type="match status" value="1"/>
</dbReference>
<comment type="caution">
    <text evidence="1">The sequence shown here is derived from an EMBL/GenBank/DDBJ whole genome shotgun (WGS) entry which is preliminary data.</text>
</comment>
<protein>
    <submittedName>
        <fullName evidence="1">Uncharacterized protein</fullName>
    </submittedName>
</protein>
<dbReference type="AlphaFoldDB" id="A0AA38P196"/>
<reference evidence="1" key="1">
    <citation type="submission" date="2022-08" db="EMBL/GenBank/DDBJ databases">
        <authorList>
            <consortium name="DOE Joint Genome Institute"/>
            <person name="Min B."/>
            <person name="Riley R."/>
            <person name="Sierra-Patev S."/>
            <person name="Naranjo-Ortiz M."/>
            <person name="Looney B."/>
            <person name="Konkel Z."/>
            <person name="Slot J.C."/>
            <person name="Sakamoto Y."/>
            <person name="Steenwyk J.L."/>
            <person name="Rokas A."/>
            <person name="Carro J."/>
            <person name="Camarero S."/>
            <person name="Ferreira P."/>
            <person name="Molpeceres G."/>
            <person name="Ruiz-Duenas F.J."/>
            <person name="Serrano A."/>
            <person name="Henrissat B."/>
            <person name="Drula E."/>
            <person name="Hughes K.W."/>
            <person name="Mata J.L."/>
            <person name="Ishikawa N.K."/>
            <person name="Vargas-Isla R."/>
            <person name="Ushijima S."/>
            <person name="Smith C.A."/>
            <person name="Ahrendt S."/>
            <person name="Andreopoulos W."/>
            <person name="He G."/>
            <person name="Labutti K."/>
            <person name="Lipzen A."/>
            <person name="Ng V."/>
            <person name="Sandor L."/>
            <person name="Barry K."/>
            <person name="Martinez A.T."/>
            <person name="Xiao Y."/>
            <person name="Gibbons J.G."/>
            <person name="Terashima K."/>
            <person name="Hibbett D.S."/>
            <person name="Grigoriev I.V."/>
        </authorList>
    </citation>
    <scope>NUCLEOTIDE SEQUENCE</scope>
    <source>
        <strain evidence="1">TFB9207</strain>
    </source>
</reference>
<sequence>MVDIMPLHDFTPVRPFTGLVININSVTAAHKDRGDLGGCLVISLGAYKGGEMCLYQPRLAVETRNGDIVSFKSQDYIHFNLHYQGEHCSVVVQTDKNGLSYLKDSNGWKDNPWVLYLALP</sequence>
<evidence type="ECO:0000313" key="2">
    <source>
        <dbReference type="Proteomes" id="UP001163846"/>
    </source>
</evidence>
<keyword evidence="2" id="KW-1185">Reference proteome</keyword>
<accession>A0AA38P196</accession>
<name>A0AA38P196_9AGAR</name>